<dbReference type="PANTHER" id="PTHR44936">
    <property type="entry name" value="SENSOR PROTEIN CREC"/>
    <property type="match status" value="1"/>
</dbReference>
<organism evidence="10 11">
    <name type="scientific">Saccharopolyspora gloriosae</name>
    <dbReference type="NCBI Taxonomy" id="455344"/>
    <lineage>
        <taxon>Bacteria</taxon>
        <taxon>Bacillati</taxon>
        <taxon>Actinomycetota</taxon>
        <taxon>Actinomycetes</taxon>
        <taxon>Pseudonocardiales</taxon>
        <taxon>Pseudonocardiaceae</taxon>
        <taxon>Saccharopolyspora</taxon>
    </lineage>
</organism>
<name>A0A840NSM2_9PSEU</name>
<evidence type="ECO:0000256" key="8">
    <source>
        <dbReference type="SAM" id="Phobius"/>
    </source>
</evidence>
<reference evidence="10 11" key="1">
    <citation type="submission" date="2020-08" db="EMBL/GenBank/DDBJ databases">
        <title>Sequencing the genomes of 1000 actinobacteria strains.</title>
        <authorList>
            <person name="Klenk H.-P."/>
        </authorList>
    </citation>
    <scope>NUCLEOTIDE SEQUENCE [LARGE SCALE GENOMIC DNA]</scope>
    <source>
        <strain evidence="10 11">DSM 45582</strain>
    </source>
</reference>
<feature type="compositionally biased region" description="Acidic residues" evidence="7">
    <location>
        <begin position="781"/>
        <end position="794"/>
    </location>
</feature>
<proteinExistence type="predicted"/>
<evidence type="ECO:0000256" key="3">
    <source>
        <dbReference type="ARBA" id="ARBA00022553"/>
    </source>
</evidence>
<evidence type="ECO:0000256" key="1">
    <source>
        <dbReference type="ARBA" id="ARBA00000085"/>
    </source>
</evidence>
<feature type="compositionally biased region" description="Low complexity" evidence="7">
    <location>
        <begin position="720"/>
        <end position="729"/>
    </location>
</feature>
<dbReference type="InterPro" id="IPR003594">
    <property type="entry name" value="HATPase_dom"/>
</dbReference>
<dbReference type="Gene3D" id="3.30.565.10">
    <property type="entry name" value="Histidine kinase-like ATPase, C-terminal domain"/>
    <property type="match status" value="1"/>
</dbReference>
<dbReference type="Pfam" id="PF08376">
    <property type="entry name" value="NIT"/>
    <property type="match status" value="1"/>
</dbReference>
<feature type="region of interest" description="Disordered" evidence="7">
    <location>
        <begin position="691"/>
        <end position="1217"/>
    </location>
</feature>
<feature type="compositionally biased region" description="Basic and acidic residues" evidence="7">
    <location>
        <begin position="1057"/>
        <end position="1066"/>
    </location>
</feature>
<evidence type="ECO:0000256" key="6">
    <source>
        <dbReference type="ARBA" id="ARBA00023012"/>
    </source>
</evidence>
<dbReference type="GO" id="GO:0004673">
    <property type="term" value="F:protein histidine kinase activity"/>
    <property type="evidence" value="ECO:0007669"/>
    <property type="project" value="UniProtKB-EC"/>
</dbReference>
<dbReference type="RefSeq" id="WP_184483309.1">
    <property type="nucleotide sequence ID" value="NZ_JACHIV010000001.1"/>
</dbReference>
<evidence type="ECO:0000256" key="7">
    <source>
        <dbReference type="SAM" id="MobiDB-lite"/>
    </source>
</evidence>
<evidence type="ECO:0000256" key="5">
    <source>
        <dbReference type="ARBA" id="ARBA00022777"/>
    </source>
</evidence>
<dbReference type="PANTHER" id="PTHR44936:SF9">
    <property type="entry name" value="SENSOR PROTEIN CREC"/>
    <property type="match status" value="1"/>
</dbReference>
<keyword evidence="3" id="KW-0597">Phosphoprotein</keyword>
<evidence type="ECO:0000259" key="9">
    <source>
        <dbReference type="SMART" id="SM00387"/>
    </source>
</evidence>
<dbReference type="InterPro" id="IPR036890">
    <property type="entry name" value="HATPase_C_sf"/>
</dbReference>
<feature type="compositionally biased region" description="Low complexity" evidence="7">
    <location>
        <begin position="1013"/>
        <end position="1035"/>
    </location>
</feature>
<keyword evidence="5 10" id="KW-0418">Kinase</keyword>
<keyword evidence="8" id="KW-0812">Transmembrane</keyword>
<feature type="compositionally biased region" description="Low complexity" evidence="7">
    <location>
        <begin position="1131"/>
        <end position="1142"/>
    </location>
</feature>
<evidence type="ECO:0000256" key="4">
    <source>
        <dbReference type="ARBA" id="ARBA00022679"/>
    </source>
</evidence>
<dbReference type="InterPro" id="IPR050980">
    <property type="entry name" value="2C_sensor_his_kinase"/>
</dbReference>
<evidence type="ECO:0000313" key="11">
    <source>
        <dbReference type="Proteomes" id="UP000580474"/>
    </source>
</evidence>
<dbReference type="Pfam" id="PF02518">
    <property type="entry name" value="HATPase_c"/>
    <property type="match status" value="1"/>
</dbReference>
<keyword evidence="8" id="KW-0472">Membrane</keyword>
<dbReference type="EC" id="2.7.13.3" evidence="2"/>
<keyword evidence="6" id="KW-0902">Two-component regulatory system</keyword>
<feature type="compositionally biased region" description="Acidic residues" evidence="7">
    <location>
        <begin position="819"/>
        <end position="830"/>
    </location>
</feature>
<feature type="compositionally biased region" description="Low complexity" evidence="7">
    <location>
        <begin position="1199"/>
        <end position="1211"/>
    </location>
</feature>
<accession>A0A840NSM2</accession>
<feature type="domain" description="Histidine kinase/HSP90-like ATPase" evidence="9">
    <location>
        <begin position="576"/>
        <end position="698"/>
    </location>
</feature>
<gene>
    <name evidence="10" type="ORF">BJ969_005250</name>
</gene>
<evidence type="ECO:0000256" key="2">
    <source>
        <dbReference type="ARBA" id="ARBA00012438"/>
    </source>
</evidence>
<dbReference type="AlphaFoldDB" id="A0A840NSM2"/>
<dbReference type="Gene3D" id="6.10.340.10">
    <property type="match status" value="1"/>
</dbReference>
<dbReference type="InterPro" id="IPR013587">
    <property type="entry name" value="Nitrate/nitrite_sensing"/>
</dbReference>
<dbReference type="Proteomes" id="UP000580474">
    <property type="component" value="Unassembled WGS sequence"/>
</dbReference>
<feature type="compositionally biased region" description="Basic and acidic residues" evidence="7">
    <location>
        <begin position="977"/>
        <end position="986"/>
    </location>
</feature>
<sequence>MARGDTGRERLSRTEQADAGIHHMGEALGTEGQLLGTDSQSASLDLGSAHPRSGQDSGPGDWRLSNWRLRTKLLAVLLIPLISAVVFGGLHIYDGFREARLLERTHQQVHLEKAADDLTHALQRERDLAVAHVAAGRSGDRVPMEEARGAVDTELGEFQGLIGQNDSDVAAPYRIAAGNLDGRLKSLRDSVDTTQYPPEGVLRTYSQSISALLDLGQQSVSNIGDSNLLRLTLATNAVADAQEAASVRAALLNDAIRAGQFRTDQNRQLLAAEAQLQTAISDFNAVATEPQQQLYRDTVTGADVDRANSMSQTALAFDSAEQSLSGLNPQEWDAVANNSVDLIDKVGGTLHERLEEAANDAASGAQQRTIAISVATLLALVVALAVALVIARSLLGSLRTLRRSALDVADRGLPEAVRSILTDSGPGSGSLTHIEPIPVYSREEIGKVARSFDAVHSQALRLASEQALLRNNVNDLFVNLARRSQTLVQRQLSLIDRLEQDEQDPDQLSSLFELDHLATRMRRNNENLLILGGTDLTRRMMQPVPLTEVVGAAVSEVEQYTRVSVADSPELGIQGRVVNDFVHLVAELLENATVFSNPDTDVTVRTAYRRQELVLEIRDRGVGIDAAELGEINERLTRPPEIDVAVSRRMGLYVVGQLARRHDIRVDLRNNGDLEGGVTASVRLSGEFVVQLTPDGPRPMPDVQRVSADDRDATDTGTHLGLAAAFGGAASNGRPADSASQLPPVEPSGTDPEPSRTTQVPVSSNGHGGIEKTHVSPVWITEEDEPEPALEPQDEPQSPEPAAARQPEVEQQDVQWQDGAEDEPAGDEPGDYSFRVASGDAFGVSDVPRWHTAEQAAVRPDAEPPTAVNRPAAEQSSEVWPDEESRADADFDGQCGAPPGLDAPQLGEDVTTTLGRVQGEPQDLFHSPYEAEKTQQITRPPNGFDWDAGLPAEEPRDAAPSAGAASSPPPLGYAHQARREGDDAPTERLPIYEAVLSQWFREGSDEPTPEATAPSAGSLSLDSSGSGTRSAESSTDAQADSGATADTGASTGRRARREAMEQHDPEPISGSDALDATSGFSAVGGENPAAGGADTSTPGRSDSGGHILATPPDPGWGSADVGWQAAEALVAQTRQTQETTAAGLPKRVPKSNLVPGSAAPRTQSPMPTKPAAPRSADAVRGRMSNFQSGVRRGRHAKAEPVSTEPPRSTPSRPEEQE</sequence>
<keyword evidence="11" id="KW-1185">Reference proteome</keyword>
<comment type="catalytic activity">
    <reaction evidence="1">
        <text>ATP + protein L-histidine = ADP + protein N-phospho-L-histidine.</text>
        <dbReference type="EC" id="2.7.13.3"/>
    </reaction>
</comment>
<dbReference type="GO" id="GO:0000160">
    <property type="term" value="P:phosphorelay signal transduction system"/>
    <property type="evidence" value="ECO:0007669"/>
    <property type="project" value="UniProtKB-KW"/>
</dbReference>
<dbReference type="EMBL" id="JACHIV010000001">
    <property type="protein sequence ID" value="MBB5072162.1"/>
    <property type="molecule type" value="Genomic_DNA"/>
</dbReference>
<comment type="caution">
    <text evidence="10">The sequence shown here is derived from an EMBL/GenBank/DDBJ whole genome shotgun (WGS) entry which is preliminary data.</text>
</comment>
<dbReference type="SMART" id="SM00387">
    <property type="entry name" value="HATPase_c"/>
    <property type="match status" value="1"/>
</dbReference>
<keyword evidence="4" id="KW-0808">Transferase</keyword>
<feature type="transmembrane region" description="Helical" evidence="8">
    <location>
        <begin position="73"/>
        <end position="93"/>
    </location>
</feature>
<feature type="region of interest" description="Disordered" evidence="7">
    <location>
        <begin position="40"/>
        <end position="61"/>
    </location>
</feature>
<evidence type="ECO:0000313" key="10">
    <source>
        <dbReference type="EMBL" id="MBB5072162.1"/>
    </source>
</evidence>
<keyword evidence="8" id="KW-1133">Transmembrane helix</keyword>
<dbReference type="SUPFAM" id="SSF55874">
    <property type="entry name" value="ATPase domain of HSP90 chaperone/DNA topoisomerase II/histidine kinase"/>
    <property type="match status" value="1"/>
</dbReference>
<feature type="compositionally biased region" description="Polar residues" evidence="7">
    <location>
        <begin position="755"/>
        <end position="765"/>
    </location>
</feature>
<protein>
    <recommendedName>
        <fullName evidence="2">histidine kinase</fullName>
        <ecNumber evidence="2">2.7.13.3</ecNumber>
    </recommendedName>
</protein>